<evidence type="ECO:0000313" key="7">
    <source>
        <dbReference type="Proteomes" id="UP000053780"/>
    </source>
</evidence>
<name>T0KYF7_9MICR</name>
<dbReference type="AlphaFoldDB" id="T0KYF7"/>
<dbReference type="InterPro" id="IPR013748">
    <property type="entry name" value="Rep_factorC_C"/>
</dbReference>
<evidence type="ECO:0000256" key="3">
    <source>
        <dbReference type="ARBA" id="ARBA00022741"/>
    </source>
</evidence>
<dbReference type="Pfam" id="PF21960">
    <property type="entry name" value="RCF1-5-like_lid"/>
    <property type="match status" value="1"/>
</dbReference>
<organism evidence="6 7">
    <name type="scientific">Vairimorpha apis BRL 01</name>
    <dbReference type="NCBI Taxonomy" id="1037528"/>
    <lineage>
        <taxon>Eukaryota</taxon>
        <taxon>Fungi</taxon>
        <taxon>Fungi incertae sedis</taxon>
        <taxon>Microsporidia</taxon>
        <taxon>Nosematidae</taxon>
        <taxon>Vairimorpha</taxon>
    </lineage>
</organism>
<dbReference type="HOGENOM" id="CLU_042324_0_1_1"/>
<dbReference type="SUPFAM" id="SSF48019">
    <property type="entry name" value="post-AAA+ oligomerization domain-like"/>
    <property type="match status" value="1"/>
</dbReference>
<protein>
    <submittedName>
        <fullName evidence="6">Replication factor c subunit 2-like protein</fullName>
    </submittedName>
</protein>
<evidence type="ECO:0000256" key="2">
    <source>
        <dbReference type="ARBA" id="ARBA00022705"/>
    </source>
</evidence>
<dbReference type="GO" id="GO:0005663">
    <property type="term" value="C:DNA replication factor C complex"/>
    <property type="evidence" value="ECO:0007669"/>
    <property type="project" value="TreeGrafter"/>
</dbReference>
<sequence>MDLLVHKYKPKKLSDIIGSKNNLETLNSLIKSKSFPHLMFTGPPGTGKTTSAKLIAKILLNDSSAILELNASDDRGIDTVRTNIKDFCMRSIKNVPFKIIILDECDSMTVNAQQAMRRIMEVNSDTCKFILICNNSAKIFEPIQSRCAVLKFEKLFVRPRLQEIIQKENIRINDDAIEFIIDTSDGDMRQCLNILQLCVNYPNIITEDYLVKLIGVPSPKLLKDFLNTLNEDINEGIKKFEDIWKQKYDPEDLISSLFRIAKNEENYELIKIIGMTHLKIVKGSNSKLIFYGMFYDIINIERT</sequence>
<dbReference type="InterPro" id="IPR027417">
    <property type="entry name" value="P-loop_NTPase"/>
</dbReference>
<dbReference type="InterPro" id="IPR003959">
    <property type="entry name" value="ATPase_AAA_core"/>
</dbReference>
<proteinExistence type="inferred from homology"/>
<keyword evidence="7" id="KW-1185">Reference proteome</keyword>
<dbReference type="GO" id="GO:0006281">
    <property type="term" value="P:DNA repair"/>
    <property type="evidence" value="ECO:0007669"/>
    <property type="project" value="TreeGrafter"/>
</dbReference>
<gene>
    <name evidence="6" type="ORF">NAPIS_ORF02059</name>
</gene>
<dbReference type="Proteomes" id="UP000053780">
    <property type="component" value="Unassembled WGS sequence"/>
</dbReference>
<comment type="similarity">
    <text evidence="1">Belongs to the activator 1 small subunits family.</text>
</comment>
<dbReference type="SMART" id="SM00382">
    <property type="entry name" value="AAA"/>
    <property type="match status" value="1"/>
</dbReference>
<dbReference type="OrthoDB" id="4199794at2759"/>
<evidence type="ECO:0000259" key="5">
    <source>
        <dbReference type="SMART" id="SM00382"/>
    </source>
</evidence>
<dbReference type="Pfam" id="PF00004">
    <property type="entry name" value="AAA"/>
    <property type="match status" value="1"/>
</dbReference>
<accession>T0KYF7</accession>
<dbReference type="InterPro" id="IPR003593">
    <property type="entry name" value="AAA+_ATPase"/>
</dbReference>
<dbReference type="SUPFAM" id="SSF52540">
    <property type="entry name" value="P-loop containing nucleoside triphosphate hydrolases"/>
    <property type="match status" value="1"/>
</dbReference>
<dbReference type="GO" id="GO:0003689">
    <property type="term" value="F:DNA clamp loader activity"/>
    <property type="evidence" value="ECO:0007669"/>
    <property type="project" value="TreeGrafter"/>
</dbReference>
<dbReference type="EMBL" id="KE647293">
    <property type="protein sequence ID" value="EQB60387.1"/>
    <property type="molecule type" value="Genomic_DNA"/>
</dbReference>
<feature type="domain" description="AAA+ ATPase" evidence="5">
    <location>
        <begin position="34"/>
        <end position="171"/>
    </location>
</feature>
<dbReference type="Gene3D" id="3.40.50.300">
    <property type="entry name" value="P-loop containing nucleotide triphosphate hydrolases"/>
    <property type="match status" value="1"/>
</dbReference>
<keyword evidence="4" id="KW-0067">ATP-binding</keyword>
<dbReference type="PANTHER" id="PTHR11669:SF20">
    <property type="entry name" value="REPLICATION FACTOR C SUBUNIT 4"/>
    <property type="match status" value="1"/>
</dbReference>
<dbReference type="InterPro" id="IPR047854">
    <property type="entry name" value="RFC_lid"/>
</dbReference>
<dbReference type="GO" id="GO:0003677">
    <property type="term" value="F:DNA binding"/>
    <property type="evidence" value="ECO:0007669"/>
    <property type="project" value="InterPro"/>
</dbReference>
<keyword evidence="3" id="KW-0547">Nucleotide-binding</keyword>
<dbReference type="GO" id="GO:0031391">
    <property type="term" value="C:Elg1 RFC-like complex"/>
    <property type="evidence" value="ECO:0007669"/>
    <property type="project" value="UniProtKB-ARBA"/>
</dbReference>
<evidence type="ECO:0000256" key="4">
    <source>
        <dbReference type="ARBA" id="ARBA00022840"/>
    </source>
</evidence>
<dbReference type="InterPro" id="IPR050238">
    <property type="entry name" value="DNA_Rep/Repair_Clamp_Loader"/>
</dbReference>
<evidence type="ECO:0000256" key="1">
    <source>
        <dbReference type="ARBA" id="ARBA00005378"/>
    </source>
</evidence>
<dbReference type="Pfam" id="PF08542">
    <property type="entry name" value="Rep_fac_C"/>
    <property type="match status" value="1"/>
</dbReference>
<dbReference type="CDD" id="cd18140">
    <property type="entry name" value="HLD_clamp_RFC"/>
    <property type="match status" value="1"/>
</dbReference>
<dbReference type="Gene3D" id="1.10.8.60">
    <property type="match status" value="1"/>
</dbReference>
<dbReference type="GO" id="GO:0016887">
    <property type="term" value="F:ATP hydrolysis activity"/>
    <property type="evidence" value="ECO:0007669"/>
    <property type="project" value="InterPro"/>
</dbReference>
<dbReference type="InterPro" id="IPR008921">
    <property type="entry name" value="DNA_pol3_clamp-load_cplx_C"/>
</dbReference>
<dbReference type="Gene3D" id="1.20.272.10">
    <property type="match status" value="1"/>
</dbReference>
<dbReference type="GO" id="GO:0005524">
    <property type="term" value="F:ATP binding"/>
    <property type="evidence" value="ECO:0007669"/>
    <property type="project" value="UniProtKB-KW"/>
</dbReference>
<keyword evidence="2" id="KW-0235">DNA replication</keyword>
<reference evidence="6 7" key="1">
    <citation type="journal article" date="2013" name="BMC Genomics">
        <title>Genome sequencing and comparative genomics of honey bee microsporidia, Nosema apis reveal novel insights into host-parasite interactions.</title>
        <authorList>
            <person name="Chen Yp."/>
            <person name="Pettis J.S."/>
            <person name="Zhao Y."/>
            <person name="Liu X."/>
            <person name="Tallon L.J."/>
            <person name="Sadzewicz L.D."/>
            <person name="Li R."/>
            <person name="Zheng H."/>
            <person name="Huang S."/>
            <person name="Zhang X."/>
            <person name="Hamilton M.C."/>
            <person name="Pernal S.F."/>
            <person name="Melathopoulos A.P."/>
            <person name="Yan X."/>
            <person name="Evans J.D."/>
        </authorList>
    </citation>
    <scope>NUCLEOTIDE SEQUENCE [LARGE SCALE GENOMIC DNA]</scope>
    <source>
        <strain evidence="6 7">BRL 01</strain>
    </source>
</reference>
<dbReference type="CDD" id="cd00009">
    <property type="entry name" value="AAA"/>
    <property type="match status" value="1"/>
</dbReference>
<dbReference type="PANTHER" id="PTHR11669">
    <property type="entry name" value="REPLICATION FACTOR C / DNA POLYMERASE III GAMMA-TAU SUBUNIT"/>
    <property type="match status" value="1"/>
</dbReference>
<dbReference type="VEuPathDB" id="MicrosporidiaDB:NAPIS_ORF02059"/>
<evidence type="ECO:0000313" key="6">
    <source>
        <dbReference type="EMBL" id="EQB60387.1"/>
    </source>
</evidence>
<dbReference type="GO" id="GO:0006271">
    <property type="term" value="P:DNA strand elongation involved in DNA replication"/>
    <property type="evidence" value="ECO:0007669"/>
    <property type="project" value="UniProtKB-ARBA"/>
</dbReference>